<evidence type="ECO:0008006" key="4">
    <source>
        <dbReference type="Google" id="ProtNLM"/>
    </source>
</evidence>
<gene>
    <name evidence="2" type="ORF">Esi_0010_0220</name>
</gene>
<organism evidence="2 3">
    <name type="scientific">Ectocarpus siliculosus</name>
    <name type="common">Brown alga</name>
    <name type="synonym">Conferva siliculosa</name>
    <dbReference type="NCBI Taxonomy" id="2880"/>
    <lineage>
        <taxon>Eukaryota</taxon>
        <taxon>Sar</taxon>
        <taxon>Stramenopiles</taxon>
        <taxon>Ochrophyta</taxon>
        <taxon>PX clade</taxon>
        <taxon>Phaeophyceae</taxon>
        <taxon>Ectocarpales</taxon>
        <taxon>Ectocarpaceae</taxon>
        <taxon>Ectocarpus</taxon>
    </lineage>
</organism>
<reference evidence="2 3" key="1">
    <citation type="journal article" date="2010" name="Nature">
        <title>The Ectocarpus genome and the independent evolution of multicellularity in brown algae.</title>
        <authorList>
            <person name="Cock J.M."/>
            <person name="Sterck L."/>
            <person name="Rouze P."/>
            <person name="Scornet D."/>
            <person name="Allen A.E."/>
            <person name="Amoutzias G."/>
            <person name="Anthouard V."/>
            <person name="Artiguenave F."/>
            <person name="Aury J.M."/>
            <person name="Badger J.H."/>
            <person name="Beszteri B."/>
            <person name="Billiau K."/>
            <person name="Bonnet E."/>
            <person name="Bothwell J.H."/>
            <person name="Bowler C."/>
            <person name="Boyen C."/>
            <person name="Brownlee C."/>
            <person name="Carrano C.J."/>
            <person name="Charrier B."/>
            <person name="Cho G.Y."/>
            <person name="Coelho S.M."/>
            <person name="Collen J."/>
            <person name="Corre E."/>
            <person name="Da Silva C."/>
            <person name="Delage L."/>
            <person name="Delaroque N."/>
            <person name="Dittami S.M."/>
            <person name="Doulbeau S."/>
            <person name="Elias M."/>
            <person name="Farnham G."/>
            <person name="Gachon C.M."/>
            <person name="Gschloessl B."/>
            <person name="Heesch S."/>
            <person name="Jabbari K."/>
            <person name="Jubin C."/>
            <person name="Kawai H."/>
            <person name="Kimura K."/>
            <person name="Kloareg B."/>
            <person name="Kupper F.C."/>
            <person name="Lang D."/>
            <person name="Le Bail A."/>
            <person name="Leblanc C."/>
            <person name="Lerouge P."/>
            <person name="Lohr M."/>
            <person name="Lopez P.J."/>
            <person name="Martens C."/>
            <person name="Maumus F."/>
            <person name="Michel G."/>
            <person name="Miranda-Saavedra D."/>
            <person name="Morales J."/>
            <person name="Moreau H."/>
            <person name="Motomura T."/>
            <person name="Nagasato C."/>
            <person name="Napoli C.A."/>
            <person name="Nelson D.R."/>
            <person name="Nyvall-Collen P."/>
            <person name="Peters A.F."/>
            <person name="Pommier C."/>
            <person name="Potin P."/>
            <person name="Poulain J."/>
            <person name="Quesneville H."/>
            <person name="Read B."/>
            <person name="Rensing S.A."/>
            <person name="Ritter A."/>
            <person name="Rousvoal S."/>
            <person name="Samanta M."/>
            <person name="Samson G."/>
            <person name="Schroeder D.C."/>
            <person name="Segurens B."/>
            <person name="Strittmatter M."/>
            <person name="Tonon T."/>
            <person name="Tregear J.W."/>
            <person name="Valentin K."/>
            <person name="von Dassow P."/>
            <person name="Yamagishi T."/>
            <person name="Van de Peer Y."/>
            <person name="Wincker P."/>
        </authorList>
    </citation>
    <scope>NUCLEOTIDE SEQUENCE [LARGE SCALE GENOMIC DNA]</scope>
    <source>
        <strain evidence="3">Ec32 / CCAP1310/4</strain>
    </source>
</reference>
<feature type="region of interest" description="Disordered" evidence="1">
    <location>
        <begin position="230"/>
        <end position="267"/>
    </location>
</feature>
<evidence type="ECO:0000313" key="3">
    <source>
        <dbReference type="Proteomes" id="UP000002630"/>
    </source>
</evidence>
<proteinExistence type="predicted"/>
<dbReference type="OrthoDB" id="202321at2759"/>
<dbReference type="Proteomes" id="UP000002630">
    <property type="component" value="Linkage Group LG08"/>
</dbReference>
<dbReference type="EMBL" id="FN649733">
    <property type="protein sequence ID" value="CBN79263.1"/>
    <property type="molecule type" value="Genomic_DNA"/>
</dbReference>
<keyword evidence="3" id="KW-1185">Reference proteome</keyword>
<dbReference type="InterPro" id="IPR036249">
    <property type="entry name" value="Thioredoxin-like_sf"/>
</dbReference>
<dbReference type="AlphaFoldDB" id="D8LC80"/>
<dbReference type="Gene3D" id="3.40.30.10">
    <property type="entry name" value="Glutaredoxin"/>
    <property type="match status" value="1"/>
</dbReference>
<protein>
    <recommendedName>
        <fullName evidence="4">Thioredoxin domain-containing protein</fullName>
    </recommendedName>
</protein>
<sequence>MDDSGRLTHIWWQTREQGNFHKGNSVRDIYGTSPHLVRDLGSPAVDFTLHDLDGNRWNLGEVLAAGEGKPVVLIFGMWTCPAYQGLDVIEGSGNTWSYWDEHTLVEQYGDKAIFVHIYGPEPHPKPPDLNFDAGTFSPNFWSVHRQPVIYDVRVEKAKKIRSITHPDEVVLPDYLTGNPYSSLNQPVWCTYANGARPSVMVSSSGSVFYQQEWLSTEGLGNAIDGYWEQDGAGTWDDGEGVPPILNPRAQPGRKKPNARKASGPNRP</sequence>
<evidence type="ECO:0000256" key="1">
    <source>
        <dbReference type="SAM" id="MobiDB-lite"/>
    </source>
</evidence>
<dbReference type="SUPFAM" id="SSF52833">
    <property type="entry name" value="Thioredoxin-like"/>
    <property type="match status" value="1"/>
</dbReference>
<evidence type="ECO:0000313" key="2">
    <source>
        <dbReference type="EMBL" id="CBN79263.1"/>
    </source>
</evidence>
<name>D8LC80_ECTSI</name>
<dbReference type="InParanoid" id="D8LC80"/>
<dbReference type="EMBL" id="FN647683">
    <property type="protein sequence ID" value="CBN79263.1"/>
    <property type="molecule type" value="Genomic_DNA"/>
</dbReference>
<accession>D8LC80</accession>